<keyword evidence="15" id="KW-0508">mRNA splicing</keyword>
<evidence type="ECO:0000259" key="19">
    <source>
        <dbReference type="SMART" id="SM01044"/>
    </source>
</evidence>
<evidence type="ECO:0000256" key="9">
    <source>
        <dbReference type="ARBA" id="ARBA00022664"/>
    </source>
</evidence>
<keyword evidence="16" id="KW-0539">Nucleus</keyword>
<evidence type="ECO:0000256" key="16">
    <source>
        <dbReference type="ARBA" id="ARBA00023242"/>
    </source>
</evidence>
<dbReference type="VEuPathDB" id="VectorBase:LOC119176041"/>
<evidence type="ECO:0000256" key="18">
    <source>
        <dbReference type="SAM" id="MobiDB-lite"/>
    </source>
</evidence>
<sequence>MFWRRFAHARPELQGRLESVDPSDLQDKVLDFDEDKRNPQYIPKKGAFYQHDDRMVGDEDSSEVPEEKNDDDKGSRRPKKLWHDEGVWNHDMYREEEQGPKSSEELVSIYGYDIRSELMPPRARRRRRYGRGPNKYERSWEDEEAYTPRSGSGRGGGARGGRRTRGGSLVENPQFHNEDFPDLHSKPSENTATLQQNSAEVKPSARPAGFKGSDLTGSNSSQQEKWDNTVKGSGMTHRGRGKRPQHSRAVPDAPSRQQDCDVKEDASLGHRVGRPASQSPVKAVEAPQVSPSTGRSRAIRHLLTEQEQSKREYEALKKFAAKGELQDGKTNCSIH</sequence>
<feature type="compositionally biased region" description="Basic and acidic residues" evidence="18">
    <location>
        <begin position="258"/>
        <end position="268"/>
    </location>
</feature>
<dbReference type="EMBL" id="JABSTU010000010">
    <property type="protein sequence ID" value="KAH8020141.1"/>
    <property type="molecule type" value="Genomic_DNA"/>
</dbReference>
<feature type="compositionally biased region" description="Basic residues" evidence="18">
    <location>
        <begin position="237"/>
        <end position="246"/>
    </location>
</feature>
<gene>
    <name evidence="20" type="ORF">HPB51_024946</name>
</gene>
<evidence type="ECO:0000256" key="14">
    <source>
        <dbReference type="ARBA" id="ARBA00023161"/>
    </source>
</evidence>
<organism evidence="20 21">
    <name type="scientific">Rhipicephalus microplus</name>
    <name type="common">Cattle tick</name>
    <name type="synonym">Boophilus microplus</name>
    <dbReference type="NCBI Taxonomy" id="6941"/>
    <lineage>
        <taxon>Eukaryota</taxon>
        <taxon>Metazoa</taxon>
        <taxon>Ecdysozoa</taxon>
        <taxon>Arthropoda</taxon>
        <taxon>Chelicerata</taxon>
        <taxon>Arachnida</taxon>
        <taxon>Acari</taxon>
        <taxon>Parasitiformes</taxon>
        <taxon>Ixodida</taxon>
        <taxon>Ixodoidea</taxon>
        <taxon>Ixodidae</taxon>
        <taxon>Rhipicephalinae</taxon>
        <taxon>Rhipicephalus</taxon>
        <taxon>Boophilus</taxon>
    </lineage>
</organism>
<keyword evidence="17" id="KW-0966">Cell projection</keyword>
<feature type="region of interest" description="Disordered" evidence="18">
    <location>
        <begin position="112"/>
        <end position="296"/>
    </location>
</feature>
<dbReference type="SMART" id="SM01044">
    <property type="entry name" value="Btz"/>
    <property type="match status" value="1"/>
</dbReference>
<keyword evidence="11" id="KW-0509">mRNA transport</keyword>
<evidence type="ECO:0000256" key="6">
    <source>
        <dbReference type="ARBA" id="ARBA00019964"/>
    </source>
</evidence>
<accession>A0A9J6DDD9</accession>
<evidence type="ECO:0000256" key="8">
    <source>
        <dbReference type="ARBA" id="ARBA00022490"/>
    </source>
</evidence>
<dbReference type="GO" id="GO:0030425">
    <property type="term" value="C:dendrite"/>
    <property type="evidence" value="ECO:0007669"/>
    <property type="project" value="UniProtKB-SubCell"/>
</dbReference>
<evidence type="ECO:0000256" key="11">
    <source>
        <dbReference type="ARBA" id="ARBA00022816"/>
    </source>
</evidence>
<dbReference type="GO" id="GO:0016607">
    <property type="term" value="C:nuclear speck"/>
    <property type="evidence" value="ECO:0007669"/>
    <property type="project" value="UniProtKB-SubCell"/>
</dbReference>
<evidence type="ECO:0000256" key="10">
    <source>
        <dbReference type="ARBA" id="ARBA00022728"/>
    </source>
</evidence>
<reference evidence="20" key="1">
    <citation type="journal article" date="2020" name="Cell">
        <title>Large-Scale Comparative Analyses of Tick Genomes Elucidate Their Genetic Diversity and Vector Capacities.</title>
        <authorList>
            <consortium name="Tick Genome and Microbiome Consortium (TIGMIC)"/>
            <person name="Jia N."/>
            <person name="Wang J."/>
            <person name="Shi W."/>
            <person name="Du L."/>
            <person name="Sun Y."/>
            <person name="Zhan W."/>
            <person name="Jiang J.F."/>
            <person name="Wang Q."/>
            <person name="Zhang B."/>
            <person name="Ji P."/>
            <person name="Bell-Sakyi L."/>
            <person name="Cui X.M."/>
            <person name="Yuan T.T."/>
            <person name="Jiang B.G."/>
            <person name="Yang W.F."/>
            <person name="Lam T.T."/>
            <person name="Chang Q.C."/>
            <person name="Ding S.J."/>
            <person name="Wang X.J."/>
            <person name="Zhu J.G."/>
            <person name="Ruan X.D."/>
            <person name="Zhao L."/>
            <person name="Wei J.T."/>
            <person name="Ye R.Z."/>
            <person name="Que T.C."/>
            <person name="Du C.H."/>
            <person name="Zhou Y.H."/>
            <person name="Cheng J.X."/>
            <person name="Dai P.F."/>
            <person name="Guo W.B."/>
            <person name="Han X.H."/>
            <person name="Huang E.J."/>
            <person name="Li L.F."/>
            <person name="Wei W."/>
            <person name="Gao Y.C."/>
            <person name="Liu J.Z."/>
            <person name="Shao H.Z."/>
            <person name="Wang X."/>
            <person name="Wang C.C."/>
            <person name="Yang T.C."/>
            <person name="Huo Q.B."/>
            <person name="Li W."/>
            <person name="Chen H.Y."/>
            <person name="Chen S.E."/>
            <person name="Zhou L.G."/>
            <person name="Ni X.B."/>
            <person name="Tian J.H."/>
            <person name="Sheng Y."/>
            <person name="Liu T."/>
            <person name="Pan Y.S."/>
            <person name="Xia L.Y."/>
            <person name="Li J."/>
            <person name="Zhao F."/>
            <person name="Cao W.C."/>
        </authorList>
    </citation>
    <scope>NUCLEOTIDE SEQUENCE</scope>
    <source>
        <strain evidence="20">Rmic-2018</strain>
    </source>
</reference>
<evidence type="ECO:0000256" key="1">
    <source>
        <dbReference type="ARBA" id="ARBA00004210"/>
    </source>
</evidence>
<keyword evidence="8" id="KW-0963">Cytoplasm</keyword>
<dbReference type="AlphaFoldDB" id="A0A9J6DDD9"/>
<keyword evidence="21" id="KW-1185">Reference proteome</keyword>
<dbReference type="GO" id="GO:0000184">
    <property type="term" value="P:nuclear-transcribed mRNA catabolic process, nonsense-mediated decay"/>
    <property type="evidence" value="ECO:0007669"/>
    <property type="project" value="UniProtKB-KW"/>
</dbReference>
<dbReference type="InterPro" id="IPR018545">
    <property type="entry name" value="Btz_dom"/>
</dbReference>
<keyword evidence="9" id="KW-0507">mRNA processing</keyword>
<dbReference type="GO" id="GO:0008380">
    <property type="term" value="P:RNA splicing"/>
    <property type="evidence" value="ECO:0007669"/>
    <property type="project" value="UniProtKB-KW"/>
</dbReference>
<evidence type="ECO:0000256" key="5">
    <source>
        <dbReference type="ARBA" id="ARBA00009548"/>
    </source>
</evidence>
<evidence type="ECO:0000256" key="12">
    <source>
        <dbReference type="ARBA" id="ARBA00022845"/>
    </source>
</evidence>
<evidence type="ECO:0000313" key="20">
    <source>
        <dbReference type="EMBL" id="KAH8020141.1"/>
    </source>
</evidence>
<keyword evidence="13" id="KW-0694">RNA-binding</keyword>
<dbReference type="GO" id="GO:0048471">
    <property type="term" value="C:perinuclear region of cytoplasm"/>
    <property type="evidence" value="ECO:0007669"/>
    <property type="project" value="UniProtKB-SubCell"/>
</dbReference>
<evidence type="ECO:0000256" key="3">
    <source>
        <dbReference type="ARBA" id="ARBA00004324"/>
    </source>
</evidence>
<name>A0A9J6DDD9_RHIMP</name>
<evidence type="ECO:0000256" key="17">
    <source>
        <dbReference type="ARBA" id="ARBA00023273"/>
    </source>
</evidence>
<comment type="caution">
    <text evidence="20">The sequence shown here is derived from an EMBL/GenBank/DDBJ whole genome shotgun (WGS) entry which is preliminary data.</text>
</comment>
<dbReference type="GO" id="GO:0051028">
    <property type="term" value="P:mRNA transport"/>
    <property type="evidence" value="ECO:0007669"/>
    <property type="project" value="UniProtKB-KW"/>
</dbReference>
<evidence type="ECO:0000256" key="13">
    <source>
        <dbReference type="ARBA" id="ARBA00022884"/>
    </source>
</evidence>
<dbReference type="PANTHER" id="PTHR13434:SF0">
    <property type="entry name" value="PROTEIN CASC3"/>
    <property type="match status" value="1"/>
</dbReference>
<reference evidence="20" key="2">
    <citation type="submission" date="2021-09" db="EMBL/GenBank/DDBJ databases">
        <authorList>
            <person name="Jia N."/>
            <person name="Wang J."/>
            <person name="Shi W."/>
            <person name="Du L."/>
            <person name="Sun Y."/>
            <person name="Zhan W."/>
            <person name="Jiang J."/>
            <person name="Wang Q."/>
            <person name="Zhang B."/>
            <person name="Ji P."/>
            <person name="Sakyi L.B."/>
            <person name="Cui X."/>
            <person name="Yuan T."/>
            <person name="Jiang B."/>
            <person name="Yang W."/>
            <person name="Lam T.T.-Y."/>
            <person name="Chang Q."/>
            <person name="Ding S."/>
            <person name="Wang X."/>
            <person name="Zhu J."/>
            <person name="Ruan X."/>
            <person name="Zhao L."/>
            <person name="Wei J."/>
            <person name="Que T."/>
            <person name="Du C."/>
            <person name="Cheng J."/>
            <person name="Dai P."/>
            <person name="Han X."/>
            <person name="Huang E."/>
            <person name="Gao Y."/>
            <person name="Liu J."/>
            <person name="Shao H."/>
            <person name="Ye R."/>
            <person name="Li L."/>
            <person name="Wei W."/>
            <person name="Wang X."/>
            <person name="Wang C."/>
            <person name="Huo Q."/>
            <person name="Li W."/>
            <person name="Guo W."/>
            <person name="Chen H."/>
            <person name="Chen S."/>
            <person name="Zhou L."/>
            <person name="Zhou L."/>
            <person name="Ni X."/>
            <person name="Tian J."/>
            <person name="Zhou Y."/>
            <person name="Sheng Y."/>
            <person name="Liu T."/>
            <person name="Pan Y."/>
            <person name="Xia L."/>
            <person name="Li J."/>
            <person name="Zhao F."/>
            <person name="Cao W."/>
        </authorList>
    </citation>
    <scope>NUCLEOTIDE SEQUENCE</scope>
    <source>
        <strain evidence="20">Rmic-2018</strain>
        <tissue evidence="20">Larvae</tissue>
    </source>
</reference>
<dbReference type="GO" id="GO:0003729">
    <property type="term" value="F:mRNA binding"/>
    <property type="evidence" value="ECO:0007669"/>
    <property type="project" value="InterPro"/>
</dbReference>
<dbReference type="GO" id="GO:0006397">
    <property type="term" value="P:mRNA processing"/>
    <property type="evidence" value="ECO:0007669"/>
    <property type="project" value="UniProtKB-KW"/>
</dbReference>
<evidence type="ECO:0000256" key="4">
    <source>
        <dbReference type="ARBA" id="ARBA00004556"/>
    </source>
</evidence>
<dbReference type="GO" id="GO:0006417">
    <property type="term" value="P:regulation of translation"/>
    <property type="evidence" value="ECO:0007669"/>
    <property type="project" value="UniProtKB-KW"/>
</dbReference>
<dbReference type="GO" id="GO:0035145">
    <property type="term" value="C:exon-exon junction complex"/>
    <property type="evidence" value="ECO:0007669"/>
    <property type="project" value="InterPro"/>
</dbReference>
<protein>
    <recommendedName>
        <fullName evidence="6">Protein CASC3</fullName>
    </recommendedName>
</protein>
<comment type="similarity">
    <text evidence="5">Belongs to the CASC3 family.</text>
</comment>
<feature type="compositionally biased region" description="Basic and acidic residues" evidence="18">
    <location>
        <begin position="65"/>
        <end position="82"/>
    </location>
</feature>
<keyword evidence="12" id="KW-0810">Translation regulation</keyword>
<feature type="compositionally biased region" description="Polar residues" evidence="18">
    <location>
        <begin position="188"/>
        <end position="199"/>
    </location>
</feature>
<feature type="region of interest" description="Disordered" evidence="18">
    <location>
        <begin position="31"/>
        <end position="82"/>
    </location>
</feature>
<feature type="compositionally biased region" description="Basic and acidic residues" evidence="18">
    <location>
        <begin position="176"/>
        <end position="187"/>
    </location>
</feature>
<evidence type="ECO:0000256" key="15">
    <source>
        <dbReference type="ARBA" id="ARBA00023187"/>
    </source>
</evidence>
<comment type="subcellular location">
    <subcellularLocation>
        <location evidence="2">Cell projection</location>
        <location evidence="2">Dendrite</location>
    </subcellularLocation>
    <subcellularLocation>
        <location evidence="1">Cytoplasm</location>
        <location evidence="1">Stress granule</location>
    </subcellularLocation>
    <subcellularLocation>
        <location evidence="4">Cytoplasm</location>
        <location evidence="4">Perinuclear region</location>
    </subcellularLocation>
    <subcellularLocation>
        <location evidence="3">Nucleus speckle</location>
    </subcellularLocation>
</comment>
<keyword evidence="7" id="KW-0813">Transport</keyword>
<evidence type="ECO:0000256" key="7">
    <source>
        <dbReference type="ARBA" id="ARBA00022448"/>
    </source>
</evidence>
<dbReference type="PANTHER" id="PTHR13434">
    <property type="entry name" value="PROTEIN CASC3"/>
    <property type="match status" value="1"/>
</dbReference>
<feature type="domain" description="Btz" evidence="19">
    <location>
        <begin position="9"/>
        <end position="119"/>
    </location>
</feature>
<keyword evidence="10" id="KW-0747">Spliceosome</keyword>
<keyword evidence="14" id="KW-0866">Nonsense-mediated mRNA decay</keyword>
<dbReference type="Pfam" id="PF09405">
    <property type="entry name" value="Btz"/>
    <property type="match status" value="1"/>
</dbReference>
<proteinExistence type="inferred from homology"/>
<dbReference type="Proteomes" id="UP000821866">
    <property type="component" value="Chromosome 8"/>
</dbReference>
<dbReference type="InterPro" id="IPR028544">
    <property type="entry name" value="CASC3"/>
</dbReference>
<dbReference type="GO" id="GO:0005681">
    <property type="term" value="C:spliceosomal complex"/>
    <property type="evidence" value="ECO:0007669"/>
    <property type="project" value="UniProtKB-KW"/>
</dbReference>
<evidence type="ECO:0000256" key="2">
    <source>
        <dbReference type="ARBA" id="ARBA00004279"/>
    </source>
</evidence>
<dbReference type="GO" id="GO:0010494">
    <property type="term" value="C:cytoplasmic stress granule"/>
    <property type="evidence" value="ECO:0007669"/>
    <property type="project" value="UniProtKB-SubCell"/>
</dbReference>
<evidence type="ECO:0000313" key="21">
    <source>
        <dbReference type="Proteomes" id="UP000821866"/>
    </source>
</evidence>